<feature type="region of interest" description="Disordered" evidence="1">
    <location>
        <begin position="136"/>
        <end position="156"/>
    </location>
</feature>
<accession>A0A0C9Z455</accession>
<name>A0A0C9Z455_9AGAM</name>
<proteinExistence type="predicted"/>
<dbReference type="AlphaFoldDB" id="A0A0C9Z455"/>
<feature type="region of interest" description="Disordered" evidence="1">
    <location>
        <begin position="90"/>
        <end position="109"/>
    </location>
</feature>
<dbReference type="OrthoDB" id="2655110at2759"/>
<protein>
    <submittedName>
        <fullName evidence="2">Uncharacterized protein</fullName>
    </submittedName>
</protein>
<feature type="region of interest" description="Disordered" evidence="1">
    <location>
        <begin position="1"/>
        <end position="22"/>
    </location>
</feature>
<dbReference type="Proteomes" id="UP000054018">
    <property type="component" value="Unassembled WGS sequence"/>
</dbReference>
<gene>
    <name evidence="2" type="ORF">PISMIDRAFT_12680</name>
</gene>
<feature type="region of interest" description="Disordered" evidence="1">
    <location>
        <begin position="185"/>
        <end position="256"/>
    </location>
</feature>
<reference evidence="3" key="2">
    <citation type="submission" date="2015-01" db="EMBL/GenBank/DDBJ databases">
        <title>Evolutionary Origins and Diversification of the Mycorrhizal Mutualists.</title>
        <authorList>
            <consortium name="DOE Joint Genome Institute"/>
            <consortium name="Mycorrhizal Genomics Consortium"/>
            <person name="Kohler A."/>
            <person name="Kuo A."/>
            <person name="Nagy L.G."/>
            <person name="Floudas D."/>
            <person name="Copeland A."/>
            <person name="Barry K.W."/>
            <person name="Cichocki N."/>
            <person name="Veneault-Fourrey C."/>
            <person name="LaButti K."/>
            <person name="Lindquist E.A."/>
            <person name="Lipzen A."/>
            <person name="Lundell T."/>
            <person name="Morin E."/>
            <person name="Murat C."/>
            <person name="Riley R."/>
            <person name="Ohm R."/>
            <person name="Sun H."/>
            <person name="Tunlid A."/>
            <person name="Henrissat B."/>
            <person name="Grigoriev I.V."/>
            <person name="Hibbett D.S."/>
            <person name="Martin F."/>
        </authorList>
    </citation>
    <scope>NUCLEOTIDE SEQUENCE [LARGE SCALE GENOMIC DNA]</scope>
    <source>
        <strain evidence="3">441</strain>
    </source>
</reference>
<sequence>MGDTDVYSSSHEQPTLTLRRTKWSTAGQGGAIVQLGKVGDALVQPQQTPRQQVALLDNAPWNALALTPHCKRKVPQPSQKGRSCKNAVAETHTEDSGIEPTDVTTGPQPEFQRAKPGARFSFQVQYPMQPSFPLSTVPEVPSASSIPDVAASPTTLSSPLKKLTGKSSLKPFQAAQQVIHPSLNAFRTNDGASDDLSTPNSAEEPHESDRGAWASPEDAADEDTSGHANNDEIFDTGIDDNRWSSPPANEELNGHHDDLCLSSEEMDVGRHEIDDESDNHFGTPSPQQRASPSPQTHSQRSSSQQQPPQPHLHAQPIASSQHVPLEKSIPRHIGFMWSGPAPSQQSRPQGAPNRAQDPPLPHSLGQHQESVSSNQFVLTQDHRAWSNDGPQQHGNEQVIKCIATLLYLHYQQIGMDYNINASHHS</sequence>
<evidence type="ECO:0000313" key="3">
    <source>
        <dbReference type="Proteomes" id="UP000054018"/>
    </source>
</evidence>
<evidence type="ECO:0000313" key="2">
    <source>
        <dbReference type="EMBL" id="KIK20934.1"/>
    </source>
</evidence>
<dbReference type="HOGENOM" id="CLU_645764_0_0_1"/>
<feature type="region of interest" description="Disordered" evidence="1">
    <location>
        <begin position="274"/>
        <end position="321"/>
    </location>
</feature>
<evidence type="ECO:0000256" key="1">
    <source>
        <dbReference type="SAM" id="MobiDB-lite"/>
    </source>
</evidence>
<feature type="compositionally biased region" description="Polar residues" evidence="1">
    <location>
        <begin position="185"/>
        <end position="201"/>
    </location>
</feature>
<feature type="compositionally biased region" description="Low complexity" evidence="1">
    <location>
        <begin position="284"/>
        <end position="316"/>
    </location>
</feature>
<feature type="region of interest" description="Disordered" evidence="1">
    <location>
        <begin position="333"/>
        <end position="373"/>
    </location>
</feature>
<dbReference type="EMBL" id="KN833758">
    <property type="protein sequence ID" value="KIK20934.1"/>
    <property type="molecule type" value="Genomic_DNA"/>
</dbReference>
<reference evidence="2 3" key="1">
    <citation type="submission" date="2014-04" db="EMBL/GenBank/DDBJ databases">
        <authorList>
            <consortium name="DOE Joint Genome Institute"/>
            <person name="Kuo A."/>
            <person name="Kohler A."/>
            <person name="Costa M.D."/>
            <person name="Nagy L.G."/>
            <person name="Floudas D."/>
            <person name="Copeland A."/>
            <person name="Barry K.W."/>
            <person name="Cichocki N."/>
            <person name="Veneault-Fourrey C."/>
            <person name="LaButti K."/>
            <person name="Lindquist E.A."/>
            <person name="Lipzen A."/>
            <person name="Lundell T."/>
            <person name="Morin E."/>
            <person name="Murat C."/>
            <person name="Sun H."/>
            <person name="Tunlid A."/>
            <person name="Henrissat B."/>
            <person name="Grigoriev I.V."/>
            <person name="Hibbett D.S."/>
            <person name="Martin F."/>
            <person name="Nordberg H.P."/>
            <person name="Cantor M.N."/>
            <person name="Hua S.X."/>
        </authorList>
    </citation>
    <scope>NUCLEOTIDE SEQUENCE [LARGE SCALE GENOMIC DNA]</scope>
    <source>
        <strain evidence="2 3">441</strain>
    </source>
</reference>
<keyword evidence="3" id="KW-1185">Reference proteome</keyword>
<organism evidence="2 3">
    <name type="scientific">Pisolithus microcarpus 441</name>
    <dbReference type="NCBI Taxonomy" id="765257"/>
    <lineage>
        <taxon>Eukaryota</taxon>
        <taxon>Fungi</taxon>
        <taxon>Dikarya</taxon>
        <taxon>Basidiomycota</taxon>
        <taxon>Agaricomycotina</taxon>
        <taxon>Agaricomycetes</taxon>
        <taxon>Agaricomycetidae</taxon>
        <taxon>Boletales</taxon>
        <taxon>Sclerodermatineae</taxon>
        <taxon>Pisolithaceae</taxon>
        <taxon>Pisolithus</taxon>
    </lineage>
</organism>